<evidence type="ECO:0000313" key="3">
    <source>
        <dbReference type="Proteomes" id="UP001221909"/>
    </source>
</evidence>
<keyword evidence="3" id="KW-1185">Reference proteome</keyword>
<reference evidence="2 3" key="1">
    <citation type="submission" date="2023-02" db="EMBL/GenBank/DDBJ databases">
        <title>Mannheimia cairiniae sp. nov., a novel species of Mannheimia obtained from moscovy ducks (Cairina moschata) and reclassification of Mannheimia ovis as heterotypic synonym of Mannheimia pernigra.</title>
        <authorList>
            <person name="Christensen H."/>
        </authorList>
    </citation>
    <scope>NUCLEOTIDE SEQUENCE [LARGE SCALE GENOMIC DNA]</scope>
    <source>
        <strain evidence="2 3">AT1</strain>
    </source>
</reference>
<protein>
    <recommendedName>
        <fullName evidence="4">Outer membrane protein</fullName>
    </recommendedName>
</protein>
<sequence length="314" mass="37367">MKIQYFIPLLVISPTLAVAAENNTWVDQQHKSISDTLDEWANDINNWLGETDPNDPASASLRVMMDSQWNRYDKFTYKPRVRGKIRLPVLKKHLNIVFGDDELDNENRDKNRTRNVYNQIDKNKRYNSQEARDSNSSIALRWSDNIKALGIETDLDGGIRSGDDVYGRLRISREWDITEQFNTRLEQIYRYGSNSKHYLRTNLENKYNESETTFIMNHTHFEYRHDIDEERSWGHSLYRQHNFKELSRISYGIAVGGRLDSNLSKLNHWGPFVTYRQPIWRKWLFIQPEVYFYNDKDKDRSHTIGTFLRLEAIF</sequence>
<proteinExistence type="predicted"/>
<feature type="chain" id="PRO_5045879635" description="Outer membrane protein" evidence="1">
    <location>
        <begin position="20"/>
        <end position="314"/>
    </location>
</feature>
<feature type="signal peptide" evidence="1">
    <location>
        <begin position="1"/>
        <end position="19"/>
    </location>
</feature>
<evidence type="ECO:0000256" key="1">
    <source>
        <dbReference type="SAM" id="SignalP"/>
    </source>
</evidence>
<dbReference type="RefSeq" id="WP_273749448.1">
    <property type="nucleotide sequence ID" value="NZ_JAQSJE010000006.1"/>
</dbReference>
<gene>
    <name evidence="2" type="ORF">PTQ27_06840</name>
</gene>
<dbReference type="EMBL" id="JAQSJE010000006">
    <property type="protein sequence ID" value="MDD0824177.1"/>
    <property type="molecule type" value="Genomic_DNA"/>
</dbReference>
<name>A0ABT5MQB3_9PAST</name>
<comment type="caution">
    <text evidence="2">The sequence shown here is derived from an EMBL/GenBank/DDBJ whole genome shotgun (WGS) entry which is preliminary data.</text>
</comment>
<organism evidence="2 3">
    <name type="scientific">Mannheimia cairinae</name>
    <dbReference type="NCBI Taxonomy" id="3025936"/>
    <lineage>
        <taxon>Bacteria</taxon>
        <taxon>Pseudomonadati</taxon>
        <taxon>Pseudomonadota</taxon>
        <taxon>Gammaproteobacteria</taxon>
        <taxon>Pasteurellales</taxon>
        <taxon>Pasteurellaceae</taxon>
        <taxon>Mannheimia</taxon>
    </lineage>
</organism>
<evidence type="ECO:0000313" key="2">
    <source>
        <dbReference type="EMBL" id="MDD0824177.1"/>
    </source>
</evidence>
<evidence type="ECO:0008006" key="4">
    <source>
        <dbReference type="Google" id="ProtNLM"/>
    </source>
</evidence>
<accession>A0ABT5MQB3</accession>
<keyword evidence="1" id="KW-0732">Signal</keyword>
<dbReference type="Proteomes" id="UP001221909">
    <property type="component" value="Unassembled WGS sequence"/>
</dbReference>